<organism evidence="4">
    <name type="scientific">marine metagenome</name>
    <dbReference type="NCBI Taxonomy" id="408172"/>
    <lineage>
        <taxon>unclassified sequences</taxon>
        <taxon>metagenomes</taxon>
        <taxon>ecological metagenomes</taxon>
    </lineage>
</organism>
<dbReference type="EMBL" id="UINC01171684">
    <property type="protein sequence ID" value="SVD76376.1"/>
    <property type="molecule type" value="Genomic_DNA"/>
</dbReference>
<dbReference type="Gene3D" id="3.40.50.720">
    <property type="entry name" value="NAD(P)-binding Rossmann-like Domain"/>
    <property type="match status" value="1"/>
</dbReference>
<evidence type="ECO:0000256" key="1">
    <source>
        <dbReference type="ARBA" id="ARBA00023002"/>
    </source>
</evidence>
<evidence type="ECO:0000259" key="3">
    <source>
        <dbReference type="Pfam" id="PF22725"/>
    </source>
</evidence>
<accession>A0A382XZD6</accession>
<dbReference type="SUPFAM" id="SSF51735">
    <property type="entry name" value="NAD(P)-binding Rossmann-fold domains"/>
    <property type="match status" value="1"/>
</dbReference>
<keyword evidence="1" id="KW-0560">Oxidoreductase</keyword>
<sequence length="245" mass="26416">MAEAIPLGIVGCGGMGHRHLYGLAELQRAGLSPFRLVGSCDPDQSNAISLANQAEELLGHRPEVVADLESLAKAGNVVAIDLTTTPRHHHTVAVEALDRGWHVMSEKPLGLTARACRIILDSAEHSGTVLSTAENYRRDPINRLGKALVDAGVIGEPRSMLHHTMGGSDRMLISVWRHQKDASGVLLDVGVHFADILEYYLGPVTSVFAQTRLNEKIRHNPMAGNNDASDGAVGGVYGRWQKDMP</sequence>
<reference evidence="4" key="1">
    <citation type="submission" date="2018-05" db="EMBL/GenBank/DDBJ databases">
        <authorList>
            <person name="Lanie J.A."/>
            <person name="Ng W.-L."/>
            <person name="Kazmierczak K.M."/>
            <person name="Andrzejewski T.M."/>
            <person name="Davidsen T.M."/>
            <person name="Wayne K.J."/>
            <person name="Tettelin H."/>
            <person name="Glass J.I."/>
            <person name="Rusch D."/>
            <person name="Podicherti R."/>
            <person name="Tsui H.-C.T."/>
            <person name="Winkler M.E."/>
        </authorList>
    </citation>
    <scope>NUCLEOTIDE SEQUENCE</scope>
</reference>
<feature type="domain" description="GFO/IDH/MocA-like oxidoreductase" evidence="3">
    <location>
        <begin position="146"/>
        <end position="216"/>
    </location>
</feature>
<evidence type="ECO:0000313" key="4">
    <source>
        <dbReference type="EMBL" id="SVD76376.1"/>
    </source>
</evidence>
<dbReference type="PANTHER" id="PTHR43818">
    <property type="entry name" value="BCDNA.GH03377"/>
    <property type="match status" value="1"/>
</dbReference>
<name>A0A382XZD6_9ZZZZ</name>
<dbReference type="GO" id="GO:0016491">
    <property type="term" value="F:oxidoreductase activity"/>
    <property type="evidence" value="ECO:0007669"/>
    <property type="project" value="UniProtKB-KW"/>
</dbReference>
<dbReference type="InterPro" id="IPR055170">
    <property type="entry name" value="GFO_IDH_MocA-like_dom"/>
</dbReference>
<dbReference type="AlphaFoldDB" id="A0A382XZD6"/>
<evidence type="ECO:0000259" key="2">
    <source>
        <dbReference type="Pfam" id="PF01408"/>
    </source>
</evidence>
<proteinExistence type="predicted"/>
<dbReference type="GO" id="GO:0000166">
    <property type="term" value="F:nucleotide binding"/>
    <property type="evidence" value="ECO:0007669"/>
    <property type="project" value="InterPro"/>
</dbReference>
<dbReference type="Pfam" id="PF01408">
    <property type="entry name" value="GFO_IDH_MocA"/>
    <property type="match status" value="1"/>
</dbReference>
<dbReference type="SUPFAM" id="SSF55347">
    <property type="entry name" value="Glyceraldehyde-3-phosphate dehydrogenase-like, C-terminal domain"/>
    <property type="match status" value="1"/>
</dbReference>
<dbReference type="Gene3D" id="3.30.360.10">
    <property type="entry name" value="Dihydrodipicolinate Reductase, domain 2"/>
    <property type="match status" value="1"/>
</dbReference>
<dbReference type="PANTHER" id="PTHR43818:SF11">
    <property type="entry name" value="BCDNA.GH03377"/>
    <property type="match status" value="1"/>
</dbReference>
<evidence type="ECO:0008006" key="5">
    <source>
        <dbReference type="Google" id="ProtNLM"/>
    </source>
</evidence>
<gene>
    <name evidence="4" type="ORF">METZ01_LOCUS429230</name>
</gene>
<protein>
    <recommendedName>
        <fullName evidence="5">Gfo/Idh/MocA-like oxidoreductase N-terminal domain-containing protein</fullName>
    </recommendedName>
</protein>
<dbReference type="Pfam" id="PF22725">
    <property type="entry name" value="GFO_IDH_MocA_C3"/>
    <property type="match status" value="1"/>
</dbReference>
<feature type="non-terminal residue" evidence="4">
    <location>
        <position position="245"/>
    </location>
</feature>
<dbReference type="InterPro" id="IPR000683">
    <property type="entry name" value="Gfo/Idh/MocA-like_OxRdtase_N"/>
</dbReference>
<feature type="domain" description="Gfo/Idh/MocA-like oxidoreductase N-terminal" evidence="2">
    <location>
        <begin position="7"/>
        <end position="132"/>
    </location>
</feature>
<dbReference type="InterPro" id="IPR050463">
    <property type="entry name" value="Gfo/Idh/MocA_oxidrdct_glycsds"/>
</dbReference>
<dbReference type="InterPro" id="IPR036291">
    <property type="entry name" value="NAD(P)-bd_dom_sf"/>
</dbReference>